<protein>
    <recommendedName>
        <fullName evidence="4">BZIP domain-containing protein</fullName>
    </recommendedName>
</protein>
<dbReference type="GO" id="GO:0001228">
    <property type="term" value="F:DNA-binding transcription activator activity, RNA polymerase II-specific"/>
    <property type="evidence" value="ECO:0007669"/>
    <property type="project" value="TreeGrafter"/>
</dbReference>
<dbReference type="CDD" id="cd14688">
    <property type="entry name" value="bZIP_YAP"/>
    <property type="match status" value="1"/>
</dbReference>
<dbReference type="OrthoDB" id="2117904at2759"/>
<dbReference type="InterPro" id="IPR050936">
    <property type="entry name" value="AP-1-like"/>
</dbReference>
<dbReference type="AlphaFoldDB" id="A0A1Y2C0A8"/>
<name>A0A1Y2C0A8_9FUNG</name>
<organism evidence="5 6">
    <name type="scientific">Rhizoclosmatium globosum</name>
    <dbReference type="NCBI Taxonomy" id="329046"/>
    <lineage>
        <taxon>Eukaryota</taxon>
        <taxon>Fungi</taxon>
        <taxon>Fungi incertae sedis</taxon>
        <taxon>Chytridiomycota</taxon>
        <taxon>Chytridiomycota incertae sedis</taxon>
        <taxon>Chytridiomycetes</taxon>
        <taxon>Chytridiales</taxon>
        <taxon>Chytriomycetaceae</taxon>
        <taxon>Rhizoclosmatium</taxon>
    </lineage>
</organism>
<comment type="subcellular location">
    <subcellularLocation>
        <location evidence="1">Nucleus</location>
    </subcellularLocation>
</comment>
<dbReference type="SMART" id="SM00338">
    <property type="entry name" value="BRLZ"/>
    <property type="match status" value="1"/>
</dbReference>
<gene>
    <name evidence="5" type="ORF">BCR33DRAFT_852781</name>
</gene>
<feature type="region of interest" description="Disordered" evidence="3">
    <location>
        <begin position="1"/>
        <end position="40"/>
    </location>
</feature>
<dbReference type="GO" id="GO:0000976">
    <property type="term" value="F:transcription cis-regulatory region binding"/>
    <property type="evidence" value="ECO:0007669"/>
    <property type="project" value="InterPro"/>
</dbReference>
<evidence type="ECO:0000259" key="4">
    <source>
        <dbReference type="SMART" id="SM00338"/>
    </source>
</evidence>
<comment type="caution">
    <text evidence="5">The sequence shown here is derived from an EMBL/GenBank/DDBJ whole genome shotgun (WGS) entry which is preliminary data.</text>
</comment>
<dbReference type="PANTHER" id="PTHR40621">
    <property type="entry name" value="TRANSCRIPTION FACTOR KAPC-RELATED"/>
    <property type="match status" value="1"/>
</dbReference>
<feature type="domain" description="BZIP" evidence="4">
    <location>
        <begin position="20"/>
        <end position="86"/>
    </location>
</feature>
<evidence type="ECO:0000313" key="5">
    <source>
        <dbReference type="EMBL" id="ORY40468.1"/>
    </source>
</evidence>
<evidence type="ECO:0000256" key="1">
    <source>
        <dbReference type="ARBA" id="ARBA00004123"/>
    </source>
</evidence>
<dbReference type="SUPFAM" id="SSF57959">
    <property type="entry name" value="Leucine zipper domain"/>
    <property type="match status" value="1"/>
</dbReference>
<evidence type="ECO:0000313" key="6">
    <source>
        <dbReference type="Proteomes" id="UP000193642"/>
    </source>
</evidence>
<dbReference type="InterPro" id="IPR046347">
    <property type="entry name" value="bZIP_sf"/>
</dbReference>
<accession>A0A1Y2C0A8</accession>
<dbReference type="GO" id="GO:0090575">
    <property type="term" value="C:RNA polymerase II transcription regulator complex"/>
    <property type="evidence" value="ECO:0007669"/>
    <property type="project" value="TreeGrafter"/>
</dbReference>
<feature type="compositionally biased region" description="Polar residues" evidence="3">
    <location>
        <begin position="1"/>
        <end position="11"/>
    </location>
</feature>
<dbReference type="PANTHER" id="PTHR40621:SF6">
    <property type="entry name" value="AP-1-LIKE TRANSCRIPTION FACTOR YAP1-RELATED"/>
    <property type="match status" value="1"/>
</dbReference>
<dbReference type="Proteomes" id="UP000193642">
    <property type="component" value="Unassembled WGS sequence"/>
</dbReference>
<evidence type="ECO:0000256" key="3">
    <source>
        <dbReference type="SAM" id="MobiDB-lite"/>
    </source>
</evidence>
<dbReference type="Gene3D" id="1.20.5.170">
    <property type="match status" value="1"/>
</dbReference>
<dbReference type="EMBL" id="MCGO01000035">
    <property type="protein sequence ID" value="ORY40468.1"/>
    <property type="molecule type" value="Genomic_DNA"/>
</dbReference>
<keyword evidence="2" id="KW-0539">Nucleus</keyword>
<proteinExistence type="predicted"/>
<sequence>MESNQSSTYNPHSGKGRKRTSTEPVSTRQAQNRENQRKLREKKAAYISDLERRIAELEASSQIPVLQTRINSLEAEVTLLRSRQNQLDQHTNMPIATSSTSTSVCLQCSTERLKTSICMDQIRVLEDQLRAANASSSILTTSASPASTIRFPTSYELFGPMEIDSTILALKQLPSLHGSSIVNDFCTLLTEHTQISDSKTARRHLLRMARTCTDLFDTCTLIDRMKAVEVFSLFQQRNSSHVKYFDQFILSTEPRYRHPKPAGFMDPPRTKSLKDAMHEIPSLFLHRDTIDEFCELAMDGYSAILDPRGENFFIMRELQAKLEDACSVEDRTRFWVLAESAREGKRKEMRELIDRAERANS</sequence>
<reference evidence="5 6" key="1">
    <citation type="submission" date="2016-07" db="EMBL/GenBank/DDBJ databases">
        <title>Pervasive Adenine N6-methylation of Active Genes in Fungi.</title>
        <authorList>
            <consortium name="DOE Joint Genome Institute"/>
            <person name="Mondo S.J."/>
            <person name="Dannebaum R.O."/>
            <person name="Kuo R.C."/>
            <person name="Labutti K."/>
            <person name="Haridas S."/>
            <person name="Kuo A."/>
            <person name="Salamov A."/>
            <person name="Ahrendt S.R."/>
            <person name="Lipzen A."/>
            <person name="Sullivan W."/>
            <person name="Andreopoulos W.B."/>
            <person name="Clum A."/>
            <person name="Lindquist E."/>
            <person name="Daum C."/>
            <person name="Ramamoorthy G.K."/>
            <person name="Gryganskyi A."/>
            <person name="Culley D."/>
            <person name="Magnuson J.K."/>
            <person name="James T.Y."/>
            <person name="O'Malley M.A."/>
            <person name="Stajich J.E."/>
            <person name="Spatafora J.W."/>
            <person name="Visel A."/>
            <person name="Grigoriev I.V."/>
        </authorList>
    </citation>
    <scope>NUCLEOTIDE SEQUENCE [LARGE SCALE GENOMIC DNA]</scope>
    <source>
        <strain evidence="5 6">JEL800</strain>
    </source>
</reference>
<evidence type="ECO:0000256" key="2">
    <source>
        <dbReference type="ARBA" id="ARBA00023242"/>
    </source>
</evidence>
<dbReference type="InterPro" id="IPR004827">
    <property type="entry name" value="bZIP"/>
</dbReference>
<feature type="compositionally biased region" description="Polar residues" evidence="3">
    <location>
        <begin position="22"/>
        <end position="33"/>
    </location>
</feature>
<keyword evidence="6" id="KW-1185">Reference proteome</keyword>